<evidence type="ECO:0000256" key="3">
    <source>
        <dbReference type="ARBA" id="ARBA00009370"/>
    </source>
</evidence>
<keyword evidence="12" id="KW-1185">Reference proteome</keyword>
<dbReference type="PROSITE" id="PS00501">
    <property type="entry name" value="SPASE_I_1"/>
    <property type="match status" value="1"/>
</dbReference>
<dbReference type="InterPro" id="IPR019533">
    <property type="entry name" value="Peptidase_S26"/>
</dbReference>
<sequence>MSSRATLGFKVKGKSIAAPYRDNDNLMNPKLPQPAPPNPPTEDKAPPAEVSAWARWRSLWTGQWSNIRVLAIALAIALTVRVLIAEPRYIPSNSMDPTLHIGDRLLVEKISYRWQSPHRGDIVVFAPPPQLAQLGYETRQAFIKRVIGEPGQTIAVRQGQVIVDGEPLQEDYTLEAPAYTLEPVTVPSGQVFVMGDNRNDSNDSHVWGGLPQQNIIGRARFRFWPLDRLGPVS</sequence>
<dbReference type="PROSITE" id="PS00761">
    <property type="entry name" value="SPASE_I_3"/>
    <property type="match status" value="1"/>
</dbReference>
<dbReference type="CDD" id="cd06530">
    <property type="entry name" value="S26_SPase_I"/>
    <property type="match status" value="1"/>
</dbReference>
<dbReference type="Gene3D" id="2.10.109.10">
    <property type="entry name" value="Umud Fragment, subunit A"/>
    <property type="match status" value="1"/>
</dbReference>
<dbReference type="PANTHER" id="PTHR43390:SF1">
    <property type="entry name" value="CHLOROPLAST PROCESSING PEPTIDASE"/>
    <property type="match status" value="1"/>
</dbReference>
<dbReference type="InterPro" id="IPR019757">
    <property type="entry name" value="Pept_S26A_signal_pept_1_Lys-AS"/>
</dbReference>
<organism evidence="11 12">
    <name type="scientific">Leptolyngbya subtilissima DQ-A4</name>
    <dbReference type="NCBI Taxonomy" id="2933933"/>
    <lineage>
        <taxon>Bacteria</taxon>
        <taxon>Bacillati</taxon>
        <taxon>Cyanobacteriota</taxon>
        <taxon>Cyanophyceae</taxon>
        <taxon>Leptolyngbyales</taxon>
        <taxon>Leptolyngbyaceae</taxon>
        <taxon>Leptolyngbya group</taxon>
        <taxon>Leptolyngbya</taxon>
    </lineage>
</organism>
<dbReference type="InterPro" id="IPR000223">
    <property type="entry name" value="Pept_S26A_signal_pept_1"/>
</dbReference>
<feature type="domain" description="Peptidase S26" evidence="10">
    <location>
        <begin position="66"/>
        <end position="224"/>
    </location>
</feature>
<evidence type="ECO:0000313" key="12">
    <source>
        <dbReference type="Proteomes" id="UP001482513"/>
    </source>
</evidence>
<comment type="catalytic activity">
    <reaction evidence="1 7">
        <text>Cleavage of hydrophobic, N-terminal signal or leader sequences from secreted and periplasmic proteins.</text>
        <dbReference type="EC" id="3.4.21.89"/>
    </reaction>
</comment>
<accession>A0ABV0K2D5</accession>
<dbReference type="PROSITE" id="PS00760">
    <property type="entry name" value="SPASE_I_2"/>
    <property type="match status" value="1"/>
</dbReference>
<keyword evidence="6 7" id="KW-0378">Hydrolase</keyword>
<dbReference type="RefSeq" id="WP_348251270.1">
    <property type="nucleotide sequence ID" value="NZ_JAMPKX010000002.1"/>
</dbReference>
<dbReference type="EMBL" id="JAMPKX010000002">
    <property type="protein sequence ID" value="MEP0946926.1"/>
    <property type="molecule type" value="Genomic_DNA"/>
</dbReference>
<dbReference type="EC" id="3.4.21.89" evidence="4 7"/>
<dbReference type="PANTHER" id="PTHR43390">
    <property type="entry name" value="SIGNAL PEPTIDASE I"/>
    <property type="match status" value="1"/>
</dbReference>
<comment type="subcellular location">
    <subcellularLocation>
        <location evidence="2">Cell membrane</location>
        <topology evidence="2">Single-pass type II membrane protein</topology>
    </subcellularLocation>
    <subcellularLocation>
        <location evidence="8">Membrane</location>
        <topology evidence="8">Single-pass type II membrane protein</topology>
    </subcellularLocation>
</comment>
<evidence type="ECO:0000256" key="7">
    <source>
        <dbReference type="RuleBase" id="RU003993"/>
    </source>
</evidence>
<feature type="compositionally biased region" description="Pro residues" evidence="9">
    <location>
        <begin position="31"/>
        <end position="40"/>
    </location>
</feature>
<evidence type="ECO:0000259" key="10">
    <source>
        <dbReference type="Pfam" id="PF10502"/>
    </source>
</evidence>
<comment type="similarity">
    <text evidence="3 8">Belongs to the peptidase S26 family.</text>
</comment>
<dbReference type="InterPro" id="IPR019758">
    <property type="entry name" value="Pept_S26A_signal_pept_1_CS"/>
</dbReference>
<proteinExistence type="inferred from homology"/>
<dbReference type="PRINTS" id="PR00727">
    <property type="entry name" value="LEADERPTASE"/>
</dbReference>
<gene>
    <name evidence="11" type="primary">lepB</name>
    <name evidence="11" type="ORF">NC992_08585</name>
</gene>
<dbReference type="NCBIfam" id="TIGR02227">
    <property type="entry name" value="sigpep_I_bact"/>
    <property type="match status" value="1"/>
</dbReference>
<evidence type="ECO:0000256" key="6">
    <source>
        <dbReference type="ARBA" id="ARBA00022801"/>
    </source>
</evidence>
<comment type="caution">
    <text evidence="11">The sequence shown here is derived from an EMBL/GenBank/DDBJ whole genome shotgun (WGS) entry which is preliminary data.</text>
</comment>
<protein>
    <recommendedName>
        <fullName evidence="4 7">Signal peptidase I</fullName>
        <ecNumber evidence="4 7">3.4.21.89</ecNumber>
    </recommendedName>
</protein>
<evidence type="ECO:0000256" key="5">
    <source>
        <dbReference type="ARBA" id="ARBA00022670"/>
    </source>
</evidence>
<evidence type="ECO:0000256" key="8">
    <source>
        <dbReference type="RuleBase" id="RU362042"/>
    </source>
</evidence>
<dbReference type="GO" id="GO:0009003">
    <property type="term" value="F:signal peptidase activity"/>
    <property type="evidence" value="ECO:0007669"/>
    <property type="project" value="UniProtKB-EC"/>
</dbReference>
<evidence type="ECO:0000313" key="11">
    <source>
        <dbReference type="EMBL" id="MEP0946926.1"/>
    </source>
</evidence>
<feature type="region of interest" description="Disordered" evidence="9">
    <location>
        <begin position="19"/>
        <end position="48"/>
    </location>
</feature>
<evidence type="ECO:0000256" key="1">
    <source>
        <dbReference type="ARBA" id="ARBA00000677"/>
    </source>
</evidence>
<dbReference type="SUPFAM" id="SSF51306">
    <property type="entry name" value="LexA/Signal peptidase"/>
    <property type="match status" value="1"/>
</dbReference>
<dbReference type="Pfam" id="PF10502">
    <property type="entry name" value="Peptidase_S26"/>
    <property type="match status" value="1"/>
</dbReference>
<dbReference type="InterPro" id="IPR019756">
    <property type="entry name" value="Pept_S26A_signal_pept_1_Ser-AS"/>
</dbReference>
<dbReference type="InterPro" id="IPR036286">
    <property type="entry name" value="LexA/Signal_pep-like_sf"/>
</dbReference>
<evidence type="ECO:0000256" key="2">
    <source>
        <dbReference type="ARBA" id="ARBA00004401"/>
    </source>
</evidence>
<dbReference type="Proteomes" id="UP001482513">
    <property type="component" value="Unassembled WGS sequence"/>
</dbReference>
<name>A0ABV0K2D5_9CYAN</name>
<reference evidence="11 12" key="1">
    <citation type="submission" date="2022-04" db="EMBL/GenBank/DDBJ databases">
        <title>Positive selection, recombination, and allopatry shape intraspecific diversity of widespread and dominant cyanobacteria.</title>
        <authorList>
            <person name="Wei J."/>
            <person name="Shu W."/>
            <person name="Hu C."/>
        </authorList>
    </citation>
    <scope>NUCLEOTIDE SEQUENCE [LARGE SCALE GENOMIC DNA]</scope>
    <source>
        <strain evidence="11 12">DQ-A4</strain>
    </source>
</reference>
<evidence type="ECO:0000256" key="4">
    <source>
        <dbReference type="ARBA" id="ARBA00013208"/>
    </source>
</evidence>
<keyword evidence="5 7" id="KW-0645">Protease</keyword>
<evidence type="ECO:0000256" key="9">
    <source>
        <dbReference type="SAM" id="MobiDB-lite"/>
    </source>
</evidence>